<dbReference type="Proteomes" id="UP000288725">
    <property type="component" value="Chromosome 7"/>
</dbReference>
<protein>
    <submittedName>
        <fullName evidence="1">Uncharacterized protein</fullName>
    </submittedName>
</protein>
<proteinExistence type="predicted"/>
<dbReference type="EMBL" id="RSDZ01000008">
    <property type="protein sequence ID" value="RXG50241.1"/>
    <property type="molecule type" value="Genomic_DNA"/>
</dbReference>
<name>A0A444SA39_VERDA</name>
<accession>A0A444SA39</accession>
<dbReference type="AlphaFoldDB" id="A0A444SA39"/>
<evidence type="ECO:0000313" key="2">
    <source>
        <dbReference type="Proteomes" id="UP000288725"/>
    </source>
</evidence>
<gene>
    <name evidence="1" type="ORF">VDGE_01892</name>
</gene>
<reference evidence="1 2" key="1">
    <citation type="submission" date="2018-12" db="EMBL/GenBank/DDBJ databases">
        <title>Genome of Verticillium dahliae isolate Getta Getta.</title>
        <authorList>
            <person name="Gardiner D.M."/>
        </authorList>
    </citation>
    <scope>NUCLEOTIDE SEQUENCE [LARGE SCALE GENOMIC DNA]</scope>
    <source>
        <strain evidence="1 2">Getta Getta</strain>
    </source>
</reference>
<evidence type="ECO:0000313" key="1">
    <source>
        <dbReference type="EMBL" id="RXG50241.1"/>
    </source>
</evidence>
<sequence length="102" mass="11228">MAYVAQHQHVKASTLCQQKPPTSVPHPQYLPGIRCPTCRDSGKEVPATIWTQVKCSAGLALMANEADQIRGIATYDGRRIDCDVQRNGENHNDKAKRAAQDV</sequence>
<organism evidence="1 2">
    <name type="scientific">Verticillium dahliae</name>
    <name type="common">Verticillium wilt</name>
    <dbReference type="NCBI Taxonomy" id="27337"/>
    <lineage>
        <taxon>Eukaryota</taxon>
        <taxon>Fungi</taxon>
        <taxon>Dikarya</taxon>
        <taxon>Ascomycota</taxon>
        <taxon>Pezizomycotina</taxon>
        <taxon>Sordariomycetes</taxon>
        <taxon>Hypocreomycetidae</taxon>
        <taxon>Glomerellales</taxon>
        <taxon>Plectosphaerellaceae</taxon>
        <taxon>Verticillium</taxon>
    </lineage>
</organism>
<comment type="caution">
    <text evidence="1">The sequence shown here is derived from an EMBL/GenBank/DDBJ whole genome shotgun (WGS) entry which is preliminary data.</text>
</comment>